<dbReference type="Proteomes" id="UP000027466">
    <property type="component" value="Unassembled WGS sequence"/>
</dbReference>
<protein>
    <submittedName>
        <fullName evidence="1">Uncharacterized protein</fullName>
    </submittedName>
</protein>
<organism evidence="1 2">
    <name type="scientific">Caballeronia glathei</name>
    <dbReference type="NCBI Taxonomy" id="60547"/>
    <lineage>
        <taxon>Bacteria</taxon>
        <taxon>Pseudomonadati</taxon>
        <taxon>Pseudomonadota</taxon>
        <taxon>Betaproteobacteria</taxon>
        <taxon>Burkholderiales</taxon>
        <taxon>Burkholderiaceae</taxon>
        <taxon>Caballeronia</taxon>
    </lineage>
</organism>
<evidence type="ECO:0000313" key="2">
    <source>
        <dbReference type="Proteomes" id="UP000027466"/>
    </source>
</evidence>
<dbReference type="EMBL" id="JFHC01000079">
    <property type="protein sequence ID" value="KDR38711.1"/>
    <property type="molecule type" value="Genomic_DNA"/>
</dbReference>
<gene>
    <name evidence="1" type="ORF">BG61_37775</name>
</gene>
<dbReference type="Gene3D" id="1.10.10.2830">
    <property type="match status" value="1"/>
</dbReference>
<name>A0A069PN57_9BURK</name>
<accession>A0A069PN57</accession>
<sequence length="278" mass="31366">MYFSGLGKKWRNQKEALEIFRHLKPAVSRQDLSRAIGVQRLPQSVRSLFDHAGIWSETARELVSLSRKHGAFVLAERARHIEPEGFTWHQIVALLDGREPAATKRRVRSHMSPLLLAATYRKGLVDGQWDSLTSAAEKSGWHKSALVNAVAVSELPSEILRLFEGKTLSRSHGESLLKVYNAIGEDEFVARAKEMLDAPKRRTTDQIIAYLLSVREASGIDLRIRERRERGTTRFVFEFSVDAKQADELMLSSKELAPIVHMALAMIRTRKAKETVAG</sequence>
<comment type="caution">
    <text evidence="1">The sequence shown here is derived from an EMBL/GenBank/DDBJ whole genome shotgun (WGS) entry which is preliminary data.</text>
</comment>
<evidence type="ECO:0000313" key="1">
    <source>
        <dbReference type="EMBL" id="KDR38711.1"/>
    </source>
</evidence>
<reference evidence="1 2" key="1">
    <citation type="submission" date="2014-03" db="EMBL/GenBank/DDBJ databases">
        <title>Draft Genome Sequences of Four Burkholderia Strains.</title>
        <authorList>
            <person name="Liu X.Y."/>
            <person name="Li C.X."/>
            <person name="Xu J.H."/>
        </authorList>
    </citation>
    <scope>NUCLEOTIDE SEQUENCE [LARGE SCALE GENOMIC DNA]</scope>
    <source>
        <strain evidence="1 2">DSM 50014</strain>
    </source>
</reference>
<dbReference type="AlphaFoldDB" id="A0A069PN57"/>
<keyword evidence="2" id="KW-1185">Reference proteome</keyword>
<proteinExistence type="predicted"/>